<keyword evidence="2 9" id="KW-0813">Transport</keyword>
<dbReference type="InterPro" id="IPR036019">
    <property type="entry name" value="MscL_channel"/>
</dbReference>
<name>A0A316ECQ7_9BACT</name>
<comment type="caution">
    <text evidence="10">The sequence shown here is derived from an EMBL/GenBank/DDBJ whole genome shotgun (WGS) entry which is preliminary data.</text>
</comment>
<dbReference type="RefSeq" id="WP_109742085.1">
    <property type="nucleotide sequence ID" value="NZ_QGGO01000005.1"/>
</dbReference>
<gene>
    <name evidence="9" type="primary">mscL</name>
    <name evidence="10" type="ORF">LV89_01327</name>
</gene>
<keyword evidence="3 9" id="KW-1003">Cell membrane</keyword>
<dbReference type="HAMAP" id="MF_00115">
    <property type="entry name" value="MscL"/>
    <property type="match status" value="1"/>
</dbReference>
<dbReference type="AlphaFoldDB" id="A0A316ECQ7"/>
<dbReference type="Gene3D" id="1.10.1200.120">
    <property type="entry name" value="Large-conductance mechanosensitive channel, MscL, domain 1"/>
    <property type="match status" value="1"/>
</dbReference>
<dbReference type="PANTHER" id="PTHR30266">
    <property type="entry name" value="MECHANOSENSITIVE CHANNEL MSCL"/>
    <property type="match status" value="1"/>
</dbReference>
<keyword evidence="5 9" id="KW-1133">Transmembrane helix</keyword>
<dbReference type="InterPro" id="IPR037673">
    <property type="entry name" value="MSC/AndL"/>
</dbReference>
<evidence type="ECO:0000256" key="8">
    <source>
        <dbReference type="ARBA" id="ARBA00023303"/>
    </source>
</evidence>
<keyword evidence="6 9" id="KW-0406">Ion transport</keyword>
<evidence type="ECO:0000256" key="7">
    <source>
        <dbReference type="ARBA" id="ARBA00023136"/>
    </source>
</evidence>
<dbReference type="GO" id="GO:0005886">
    <property type="term" value="C:plasma membrane"/>
    <property type="evidence" value="ECO:0007669"/>
    <property type="project" value="UniProtKB-SubCell"/>
</dbReference>
<comment type="subunit">
    <text evidence="9">Homopentamer.</text>
</comment>
<dbReference type="InterPro" id="IPR001185">
    <property type="entry name" value="MS_channel"/>
</dbReference>
<dbReference type="PANTHER" id="PTHR30266:SF2">
    <property type="entry name" value="LARGE-CONDUCTANCE MECHANOSENSITIVE CHANNEL"/>
    <property type="match status" value="1"/>
</dbReference>
<reference evidence="10 11" key="1">
    <citation type="submission" date="2018-05" db="EMBL/GenBank/DDBJ databases">
        <title>Genomic Encyclopedia of Archaeal and Bacterial Type Strains, Phase II (KMG-II): from individual species to whole genera.</title>
        <authorList>
            <person name="Goeker M."/>
        </authorList>
    </citation>
    <scope>NUCLEOTIDE SEQUENCE [LARGE SCALE GENOMIC DNA]</scope>
    <source>
        <strain evidence="10 11">DSM 22214</strain>
    </source>
</reference>
<accession>A0A316ECQ7</accession>
<dbReference type="Pfam" id="PF01741">
    <property type="entry name" value="MscL"/>
    <property type="match status" value="1"/>
</dbReference>
<dbReference type="OrthoDB" id="9810350at2"/>
<sequence>MLNEFKKFIAQGNVLDLAVAVIIGGAFGKIIGSLVDDIIMPIVGVAIGGKNFSGMSVTIGEATIKYGNFIQMVVQFLIIAWVIFLIVKVANKAGFTEKKTDEKA</sequence>
<evidence type="ECO:0000256" key="9">
    <source>
        <dbReference type="HAMAP-Rule" id="MF_00115"/>
    </source>
</evidence>
<dbReference type="SUPFAM" id="SSF81330">
    <property type="entry name" value="Gated mechanosensitive channel"/>
    <property type="match status" value="1"/>
</dbReference>
<protein>
    <recommendedName>
        <fullName evidence="9">Large-conductance mechanosensitive channel</fullName>
    </recommendedName>
</protein>
<evidence type="ECO:0000256" key="1">
    <source>
        <dbReference type="ARBA" id="ARBA00004141"/>
    </source>
</evidence>
<keyword evidence="4 9" id="KW-0812">Transmembrane</keyword>
<evidence type="ECO:0000256" key="6">
    <source>
        <dbReference type="ARBA" id="ARBA00023065"/>
    </source>
</evidence>
<dbReference type="GO" id="GO:0008381">
    <property type="term" value="F:mechanosensitive monoatomic ion channel activity"/>
    <property type="evidence" value="ECO:0007669"/>
    <property type="project" value="UniProtKB-UniRule"/>
</dbReference>
<comment type="function">
    <text evidence="9">Channel that opens in response to stretch forces in the membrane lipid bilayer. May participate in the regulation of osmotic pressure changes within the cell.</text>
</comment>
<proteinExistence type="inferred from homology"/>
<evidence type="ECO:0000256" key="5">
    <source>
        <dbReference type="ARBA" id="ARBA00022989"/>
    </source>
</evidence>
<dbReference type="Proteomes" id="UP000245489">
    <property type="component" value="Unassembled WGS sequence"/>
</dbReference>
<evidence type="ECO:0000313" key="11">
    <source>
        <dbReference type="Proteomes" id="UP000245489"/>
    </source>
</evidence>
<keyword evidence="8 9" id="KW-0407">Ion channel</keyword>
<keyword evidence="7 9" id="KW-0472">Membrane</keyword>
<dbReference type="PRINTS" id="PR01264">
    <property type="entry name" value="MECHCHANNEL"/>
</dbReference>
<comment type="similarity">
    <text evidence="9">Belongs to the MscL family.</text>
</comment>
<organism evidence="10 11">
    <name type="scientific">Arcicella aurantiaca</name>
    <dbReference type="NCBI Taxonomy" id="591202"/>
    <lineage>
        <taxon>Bacteria</taxon>
        <taxon>Pseudomonadati</taxon>
        <taxon>Bacteroidota</taxon>
        <taxon>Cytophagia</taxon>
        <taxon>Cytophagales</taxon>
        <taxon>Flectobacillaceae</taxon>
        <taxon>Arcicella</taxon>
    </lineage>
</organism>
<evidence type="ECO:0000313" key="10">
    <source>
        <dbReference type="EMBL" id="PWK27920.1"/>
    </source>
</evidence>
<dbReference type="NCBIfam" id="TIGR00220">
    <property type="entry name" value="mscL"/>
    <property type="match status" value="1"/>
</dbReference>
<evidence type="ECO:0000256" key="4">
    <source>
        <dbReference type="ARBA" id="ARBA00022692"/>
    </source>
</evidence>
<feature type="transmembrane region" description="Helical" evidence="9">
    <location>
        <begin position="12"/>
        <end position="31"/>
    </location>
</feature>
<dbReference type="EMBL" id="QGGO01000005">
    <property type="protein sequence ID" value="PWK27920.1"/>
    <property type="molecule type" value="Genomic_DNA"/>
</dbReference>
<comment type="subcellular location">
    <subcellularLocation>
        <location evidence="9">Cell membrane</location>
        <topology evidence="9">Multi-pass membrane protein</topology>
    </subcellularLocation>
    <subcellularLocation>
        <location evidence="1">Membrane</location>
        <topology evidence="1">Multi-pass membrane protein</topology>
    </subcellularLocation>
</comment>
<evidence type="ECO:0000256" key="2">
    <source>
        <dbReference type="ARBA" id="ARBA00022448"/>
    </source>
</evidence>
<feature type="transmembrane region" description="Helical" evidence="9">
    <location>
        <begin position="69"/>
        <end position="90"/>
    </location>
</feature>
<evidence type="ECO:0000256" key="3">
    <source>
        <dbReference type="ARBA" id="ARBA00022475"/>
    </source>
</evidence>
<keyword evidence="11" id="KW-1185">Reference proteome</keyword>